<gene>
    <name evidence="4" type="ORF">E4680_11990</name>
</gene>
<dbReference type="PANTHER" id="PTHR10605:SF56">
    <property type="entry name" value="BIFUNCTIONAL HEPARAN SULFATE N-DEACETYLASE_N-SULFOTRANSFERASE"/>
    <property type="match status" value="1"/>
</dbReference>
<protein>
    <submittedName>
        <fullName evidence="4">Sulfotransferase</fullName>
    </submittedName>
</protein>
<reference evidence="4 5" key="1">
    <citation type="journal article" date="2019" name="ISME J.">
        <title>Candidatus Macondimonas diazotrophica, a novel gammaproteobacterial genus dominating crude-oil-contaminated coastal sediments.</title>
        <authorList>
            <person name="Karthikeyan S."/>
            <person name="Konstantinidis K."/>
        </authorList>
    </citation>
    <scope>NUCLEOTIDE SEQUENCE [LARGE SCALE GENOMIC DNA]</scope>
    <source>
        <strain evidence="4 5">KTK01</strain>
    </source>
</reference>
<organism evidence="4 5">
    <name type="scientific">Candidatus Macondimonas diazotrophica</name>
    <dbReference type="NCBI Taxonomy" id="2305248"/>
    <lineage>
        <taxon>Bacteria</taxon>
        <taxon>Pseudomonadati</taxon>
        <taxon>Pseudomonadota</taxon>
        <taxon>Gammaproteobacteria</taxon>
        <taxon>Chromatiales</taxon>
        <taxon>Ectothiorhodospiraceae</taxon>
        <taxon>Candidatus Macondimonas</taxon>
    </lineage>
</organism>
<keyword evidence="2" id="KW-0325">Glycoprotein</keyword>
<dbReference type="Pfam" id="PF00685">
    <property type="entry name" value="Sulfotransfer_1"/>
    <property type="match status" value="1"/>
</dbReference>
<proteinExistence type="predicted"/>
<evidence type="ECO:0000313" key="5">
    <source>
        <dbReference type="Proteomes" id="UP000297890"/>
    </source>
</evidence>
<sequence length="279" mass="31128">MSRPTFLIIGAQKAGTTWLAHNLAEHPQIHLPAEELHFFDKADRFARGQTWYERQFAPATGACRVGEKTPDYLWSEDSGAEGHTPGIAARIHAMYPDMKLICILRDPVTRAVSAARHLIQTGRVSPAISLDALLVGEAAGLAEPHGVLDQGFYARHLREYQRYFSPEQLCIVFYEDDLQANPLATLQQMCTFLAVDADHAFADRARRINAHATSRLGLSLGHALPALRPWIRAVDRRWRRSYRPAVSAATVAHLRAVYAPANAELFAMLGRSATRWQPT</sequence>
<dbReference type="EMBL" id="SRIO01000020">
    <property type="protein sequence ID" value="TFZ81536.1"/>
    <property type="molecule type" value="Genomic_DNA"/>
</dbReference>
<dbReference type="GO" id="GO:0008146">
    <property type="term" value="F:sulfotransferase activity"/>
    <property type="evidence" value="ECO:0007669"/>
    <property type="project" value="InterPro"/>
</dbReference>
<evidence type="ECO:0000313" key="4">
    <source>
        <dbReference type="EMBL" id="TFZ81536.1"/>
    </source>
</evidence>
<dbReference type="RefSeq" id="WP_135282659.1">
    <property type="nucleotide sequence ID" value="NZ_SRIO01000020.1"/>
</dbReference>
<dbReference type="Gene3D" id="3.40.50.300">
    <property type="entry name" value="P-loop containing nucleotide triphosphate hydrolases"/>
    <property type="match status" value="1"/>
</dbReference>
<evidence type="ECO:0000256" key="1">
    <source>
        <dbReference type="ARBA" id="ARBA00022679"/>
    </source>
</evidence>
<feature type="domain" description="Sulfotransferase" evidence="3">
    <location>
        <begin position="4"/>
        <end position="209"/>
    </location>
</feature>
<comment type="caution">
    <text evidence="4">The sequence shown here is derived from an EMBL/GenBank/DDBJ whole genome shotgun (WGS) entry which is preliminary data.</text>
</comment>
<dbReference type="AlphaFoldDB" id="A0A4Z0F5K2"/>
<evidence type="ECO:0000256" key="2">
    <source>
        <dbReference type="ARBA" id="ARBA00023180"/>
    </source>
</evidence>
<name>A0A4Z0F5K2_9GAMM</name>
<evidence type="ECO:0000259" key="3">
    <source>
        <dbReference type="Pfam" id="PF00685"/>
    </source>
</evidence>
<dbReference type="SUPFAM" id="SSF52540">
    <property type="entry name" value="P-loop containing nucleoside triphosphate hydrolases"/>
    <property type="match status" value="1"/>
</dbReference>
<dbReference type="Proteomes" id="UP000297890">
    <property type="component" value="Unassembled WGS sequence"/>
</dbReference>
<accession>A0A4Z0F5K2</accession>
<dbReference type="PANTHER" id="PTHR10605">
    <property type="entry name" value="HEPARAN SULFATE SULFOTRANSFERASE"/>
    <property type="match status" value="1"/>
</dbReference>
<dbReference type="OrthoDB" id="9075305at2"/>
<dbReference type="InterPro" id="IPR027417">
    <property type="entry name" value="P-loop_NTPase"/>
</dbReference>
<keyword evidence="5" id="KW-1185">Reference proteome</keyword>
<dbReference type="InterPro" id="IPR037359">
    <property type="entry name" value="NST/OST"/>
</dbReference>
<dbReference type="InterPro" id="IPR000863">
    <property type="entry name" value="Sulfotransferase_dom"/>
</dbReference>
<keyword evidence="1 4" id="KW-0808">Transferase</keyword>